<organism evidence="1 2">
    <name type="scientific">Salinibacter ruber</name>
    <dbReference type="NCBI Taxonomy" id="146919"/>
    <lineage>
        <taxon>Bacteria</taxon>
        <taxon>Pseudomonadati</taxon>
        <taxon>Rhodothermota</taxon>
        <taxon>Rhodothermia</taxon>
        <taxon>Rhodothermales</taxon>
        <taxon>Salinibacteraceae</taxon>
        <taxon>Salinibacter</taxon>
    </lineage>
</organism>
<dbReference type="RefSeq" id="WP_259091012.1">
    <property type="nucleotide sequence ID" value="NZ_JANTZY010000019.1"/>
</dbReference>
<sequence>MEILEHVRNIFERRLDQEECLVVYDPAGRYRPAAEALDADHRTVIYGDEGTIEGREKAMEAWLEIGKSSPGEKQLLIYLPTEKPSLGDDADLDDPYIPFIAGGGLFPSSDAENYMALCIAAKENHEEQIRSLFEEKDEPSLDAIEAIDQGASYPQLQTVLSVESNREILRSLLSPTENQKQNLEENDVWKTDCQTFAKQVLGYGLNKPDTWEEVQSELARYTLFSEFVFDLPQDEALPASLEDVPRADASCRRLVRNVCDDLRESRRHEEVYRRLAREVADDLSLGHQTREIDDFGELDTFAFEERAFLQRFVEAMQEEDREEARYIIEGRHRSIWADSEGSDWILAERLLDLSEAIDEAAEALEDTGSKTSDLVDFYTDVSRHVDTLHRSMEQTIQEAHWETGILDPLVQEARKKYRAFADDLQTAFTQSVESEGWPPTGMLRQTQVFDATAGEDFAERGLRVAYVMVDSFRYELAAQFAQRFSDDQETSIQPAAGHMPSTTRVGMAALLPEADGKLRLETKRQKIVPTLGQGDVVRPEDRIDYLQQKHGDRCAMVGLNDLMTQGSDCLDDTVQLLVVKTREIDTAGEAMGDGVQRVIGEAQETYFRAVNVLSTLDFDRIHFVTDHGFLLLSEQEPGDSVSKPVGDWTVQKERCLMGAGGSNEDTLTFPTGELGTQASFDQIAVPKTLGAFRMGSTYMHSGLSLQESIVPVLTINLKDEGEQSEAEITVQLSYRGGRSGYVTTRRPMIEIEAQKENMFGPDGIEFRLEARSENEMVGGAASSSHVDPSTRLVSIDFNDSLSAVAKVPLDMTEDFRGEFEVVAIDPITQVRHDAIPLQTDYLE</sequence>
<comment type="caution">
    <text evidence="1">The sequence shown here is derived from an EMBL/GenBank/DDBJ whole genome shotgun (WGS) entry which is preliminary data.</text>
</comment>
<dbReference type="Pfam" id="PF08665">
    <property type="entry name" value="PglZ"/>
    <property type="match status" value="1"/>
</dbReference>
<dbReference type="Proteomes" id="UP001155040">
    <property type="component" value="Unassembled WGS sequence"/>
</dbReference>
<dbReference type="EMBL" id="JANUBF010000015">
    <property type="protein sequence ID" value="MCS4037250.1"/>
    <property type="molecule type" value="Genomic_DNA"/>
</dbReference>
<dbReference type="AlphaFoldDB" id="A0A9X2UMS9"/>
<reference evidence="1" key="1">
    <citation type="submission" date="2022-08" db="EMBL/GenBank/DDBJ databases">
        <title>Genomic Encyclopedia of Type Strains, Phase V (KMG-V): Genome sequencing to study the core and pangenomes of soil and plant-associated prokaryotes.</title>
        <authorList>
            <person name="Whitman W."/>
        </authorList>
    </citation>
    <scope>NUCLEOTIDE SEQUENCE</scope>
    <source>
        <strain evidence="1">SP3012</strain>
    </source>
</reference>
<evidence type="ECO:0000313" key="2">
    <source>
        <dbReference type="Proteomes" id="UP001155040"/>
    </source>
</evidence>
<protein>
    <recommendedName>
        <fullName evidence="3">PglZ domain-containing protein</fullName>
    </recommendedName>
</protein>
<evidence type="ECO:0000313" key="1">
    <source>
        <dbReference type="EMBL" id="MCS4037250.1"/>
    </source>
</evidence>
<name>A0A9X2UMS9_9BACT</name>
<proteinExistence type="predicted"/>
<evidence type="ECO:0008006" key="3">
    <source>
        <dbReference type="Google" id="ProtNLM"/>
    </source>
</evidence>
<gene>
    <name evidence="1" type="ORF">GGQ01_002330</name>
</gene>
<accession>A0A9X2UMS9</accession>